<accession>A0ABU2BAH1</accession>
<feature type="compositionally biased region" description="Basic and acidic residues" evidence="1">
    <location>
        <begin position="230"/>
        <end position="241"/>
    </location>
</feature>
<dbReference type="EMBL" id="JAVDYF010000001">
    <property type="protein sequence ID" value="MDR7354379.1"/>
    <property type="molecule type" value="Genomic_DNA"/>
</dbReference>
<organism evidence="2 3">
    <name type="scientific">Corynebacterium felinum</name>
    <dbReference type="NCBI Taxonomy" id="131318"/>
    <lineage>
        <taxon>Bacteria</taxon>
        <taxon>Bacillati</taxon>
        <taxon>Actinomycetota</taxon>
        <taxon>Actinomycetes</taxon>
        <taxon>Mycobacteriales</taxon>
        <taxon>Corynebacteriaceae</taxon>
        <taxon>Corynebacterium</taxon>
    </lineage>
</organism>
<feature type="region of interest" description="Disordered" evidence="1">
    <location>
        <begin position="207"/>
        <end position="253"/>
    </location>
</feature>
<sequence length="253" mass="28000">MDDSRSSHTLAPALVDYHPDAPRPPFIWTAQLPTTWRFIETHPSRWKIAATRLADDYLPGVRLRSADKRAVLRQIEETVAQAQKTGVLMALVLPGIVEEELSAAVLLLRWIDSHPAPASIVAAQRELAQKNPQIERTGAGDSYVLVSHTLPTGPLTQRRTAYNHQAFYPIPNTTWTLVVSGSAPNEQLGELVADCVRRVITSVRAHPDTEGEQLIPELFGENSPPPTPSHDSEAEKEEEMRSIQATHTGAYQQ</sequence>
<feature type="compositionally biased region" description="Polar residues" evidence="1">
    <location>
        <begin position="243"/>
        <end position="253"/>
    </location>
</feature>
<gene>
    <name evidence="2" type="ORF">J2S37_000917</name>
</gene>
<comment type="caution">
    <text evidence="2">The sequence shown here is derived from an EMBL/GenBank/DDBJ whole genome shotgun (WGS) entry which is preliminary data.</text>
</comment>
<dbReference type="RefSeq" id="WP_277103440.1">
    <property type="nucleotide sequence ID" value="NZ_BAAAJS010000079.1"/>
</dbReference>
<evidence type="ECO:0000256" key="1">
    <source>
        <dbReference type="SAM" id="MobiDB-lite"/>
    </source>
</evidence>
<protein>
    <submittedName>
        <fullName evidence="2">Uncharacterized protein</fullName>
    </submittedName>
</protein>
<proteinExistence type="predicted"/>
<keyword evidence="3" id="KW-1185">Reference proteome</keyword>
<reference evidence="2 3" key="1">
    <citation type="submission" date="2023-07" db="EMBL/GenBank/DDBJ databases">
        <title>Sequencing the genomes of 1000 actinobacteria strains.</title>
        <authorList>
            <person name="Klenk H.-P."/>
        </authorList>
    </citation>
    <scope>NUCLEOTIDE SEQUENCE [LARGE SCALE GENOMIC DNA]</scope>
    <source>
        <strain evidence="2 3">DSM 44508</strain>
    </source>
</reference>
<name>A0ABU2BAH1_9CORY</name>
<dbReference type="Proteomes" id="UP001183619">
    <property type="component" value="Unassembled WGS sequence"/>
</dbReference>
<evidence type="ECO:0000313" key="3">
    <source>
        <dbReference type="Proteomes" id="UP001183619"/>
    </source>
</evidence>
<evidence type="ECO:0000313" key="2">
    <source>
        <dbReference type="EMBL" id="MDR7354379.1"/>
    </source>
</evidence>